<name>A0A6J6ZW87_9ZZZZ</name>
<proteinExistence type="predicted"/>
<dbReference type="EMBL" id="CAFABK010000012">
    <property type="protein sequence ID" value="CAB4824786.1"/>
    <property type="molecule type" value="Genomic_DNA"/>
</dbReference>
<evidence type="ECO:0000313" key="1">
    <source>
        <dbReference type="EMBL" id="CAB4824786.1"/>
    </source>
</evidence>
<reference evidence="1" key="1">
    <citation type="submission" date="2020-05" db="EMBL/GenBank/DDBJ databases">
        <authorList>
            <person name="Chiriac C."/>
            <person name="Salcher M."/>
            <person name="Ghai R."/>
            <person name="Kavagutti S V."/>
        </authorList>
    </citation>
    <scope>NUCLEOTIDE SEQUENCE</scope>
</reference>
<accession>A0A6J6ZW87</accession>
<gene>
    <name evidence="1" type="ORF">UFOPK3204_00405</name>
</gene>
<protein>
    <submittedName>
        <fullName evidence="1">Unannotated protein</fullName>
    </submittedName>
</protein>
<sequence length="197" mass="21775">MSISASRGSRNTGPNSFSALVTVCNTTANLATEANPRSTETIYACAATTVPSETVPTKTWATPIARKAPRPNDWPSTGTVPVYWSAIPSLDIEVENCCRIIDHLEKANCSHAAALIDSAEEITSEVNPLSWTHCTSYPRCARDRRRKILMIAIQRIRRITTAATPMNTSSKKIIRMKMIDVRAVASWRGKTYPPIWQ</sequence>
<dbReference type="AlphaFoldDB" id="A0A6J6ZW87"/>
<organism evidence="1">
    <name type="scientific">freshwater metagenome</name>
    <dbReference type="NCBI Taxonomy" id="449393"/>
    <lineage>
        <taxon>unclassified sequences</taxon>
        <taxon>metagenomes</taxon>
        <taxon>ecological metagenomes</taxon>
    </lineage>
</organism>